<accession>A0A3M2L096</accession>
<protein>
    <submittedName>
        <fullName evidence="5">Carbohydrate kinase family protein</fullName>
    </submittedName>
</protein>
<dbReference type="PANTHER" id="PTHR43085">
    <property type="entry name" value="HEXOKINASE FAMILY MEMBER"/>
    <property type="match status" value="1"/>
</dbReference>
<evidence type="ECO:0000313" key="5">
    <source>
        <dbReference type="EMBL" id="RMI31092.1"/>
    </source>
</evidence>
<dbReference type="Proteomes" id="UP000278673">
    <property type="component" value="Unassembled WGS sequence"/>
</dbReference>
<dbReference type="Gene3D" id="3.40.1190.20">
    <property type="match status" value="1"/>
</dbReference>
<reference evidence="5 6" key="1">
    <citation type="submission" date="2018-10" db="EMBL/GenBank/DDBJ databases">
        <title>Isolation, diversity and antifungal activity of actinobacteria from wheat.</title>
        <authorList>
            <person name="Han C."/>
        </authorList>
    </citation>
    <scope>NUCLEOTIDE SEQUENCE [LARGE SCALE GENOMIC DNA]</scope>
    <source>
        <strain evidence="5 6">NEAU-YY642</strain>
    </source>
</reference>
<dbReference type="PROSITE" id="PS00584">
    <property type="entry name" value="PFKB_KINASES_2"/>
    <property type="match status" value="1"/>
</dbReference>
<keyword evidence="3 5" id="KW-0418">Kinase</keyword>
<keyword evidence="2" id="KW-0808">Transferase</keyword>
<name>A0A3M2L096_9ACTN</name>
<evidence type="ECO:0000256" key="3">
    <source>
        <dbReference type="ARBA" id="ARBA00022777"/>
    </source>
</evidence>
<evidence type="ECO:0000256" key="2">
    <source>
        <dbReference type="ARBA" id="ARBA00022679"/>
    </source>
</evidence>
<dbReference type="Pfam" id="PF00294">
    <property type="entry name" value="PfkB"/>
    <property type="match status" value="1"/>
</dbReference>
<dbReference type="EMBL" id="RFFJ01000226">
    <property type="protein sequence ID" value="RMI31092.1"/>
    <property type="molecule type" value="Genomic_DNA"/>
</dbReference>
<organism evidence="5 6">
    <name type="scientific">Streptomyces triticirhizae</name>
    <dbReference type="NCBI Taxonomy" id="2483353"/>
    <lineage>
        <taxon>Bacteria</taxon>
        <taxon>Bacillati</taxon>
        <taxon>Actinomycetota</taxon>
        <taxon>Actinomycetes</taxon>
        <taxon>Kitasatosporales</taxon>
        <taxon>Streptomycetaceae</taxon>
        <taxon>Streptomyces</taxon>
    </lineage>
</organism>
<dbReference type="AlphaFoldDB" id="A0A3M2L096"/>
<dbReference type="InterPro" id="IPR050306">
    <property type="entry name" value="PfkB_Carbo_kinase"/>
</dbReference>
<comment type="caution">
    <text evidence="5">The sequence shown here is derived from an EMBL/GenBank/DDBJ whole genome shotgun (WGS) entry which is preliminary data.</text>
</comment>
<evidence type="ECO:0000256" key="1">
    <source>
        <dbReference type="ARBA" id="ARBA00010688"/>
    </source>
</evidence>
<evidence type="ECO:0000259" key="4">
    <source>
        <dbReference type="Pfam" id="PF00294"/>
    </source>
</evidence>
<feature type="domain" description="Carbohydrate kinase PfkB" evidence="4">
    <location>
        <begin position="29"/>
        <end position="295"/>
    </location>
</feature>
<keyword evidence="6" id="KW-1185">Reference proteome</keyword>
<sequence>MRVAVTGSIATDHLMTFPGRFAEQLLDGNLEQVSLSFLADELEVRRGGVAANIAVGLSRLGQRPLLVAAAGRDFAEYAEWLRAQAVDTGAVRVSTERHTARFVCTTDADQNQIATFYAGAMAEARHIDLAAELGRAGDIALVMVGPDDPEAMLRHTDACRATGTDFAADPSQQLARLGPEEARRLVDGARFLFTNAYESALLAERTGWSRDQLLDRVGCWLITQGADGVVIARAGEPDVAVPAVAPERIADPTGAGDGFRAGFLSGTARGLPLAHAARLGCAVAAVVLETIGTQEYKLSAADLWMRIESAYGPATAAAIINDLELP</sequence>
<evidence type="ECO:0000313" key="6">
    <source>
        <dbReference type="Proteomes" id="UP000278673"/>
    </source>
</evidence>
<dbReference type="InterPro" id="IPR029056">
    <property type="entry name" value="Ribokinase-like"/>
</dbReference>
<dbReference type="RefSeq" id="WP_122399525.1">
    <property type="nucleotide sequence ID" value="NZ_RFFJ01000226.1"/>
</dbReference>
<dbReference type="PROSITE" id="PS00583">
    <property type="entry name" value="PFKB_KINASES_1"/>
    <property type="match status" value="1"/>
</dbReference>
<dbReference type="SUPFAM" id="SSF53613">
    <property type="entry name" value="Ribokinase-like"/>
    <property type="match status" value="1"/>
</dbReference>
<dbReference type="InterPro" id="IPR011611">
    <property type="entry name" value="PfkB_dom"/>
</dbReference>
<proteinExistence type="inferred from homology"/>
<gene>
    <name evidence="5" type="ORF">EBN88_26190</name>
</gene>
<dbReference type="InterPro" id="IPR002173">
    <property type="entry name" value="Carboh/pur_kinase_PfkB_CS"/>
</dbReference>
<comment type="similarity">
    <text evidence="1">Belongs to the carbohydrate kinase PfkB family.</text>
</comment>
<dbReference type="CDD" id="cd01942">
    <property type="entry name" value="ribokinase_group_A"/>
    <property type="match status" value="1"/>
</dbReference>
<dbReference type="PANTHER" id="PTHR43085:SF46">
    <property type="entry name" value="ADENOSINE KINASE"/>
    <property type="match status" value="1"/>
</dbReference>
<dbReference type="GO" id="GO:0016301">
    <property type="term" value="F:kinase activity"/>
    <property type="evidence" value="ECO:0007669"/>
    <property type="project" value="UniProtKB-KW"/>
</dbReference>